<feature type="signal peptide" evidence="1">
    <location>
        <begin position="1"/>
        <end position="19"/>
    </location>
</feature>
<dbReference type="AlphaFoldDB" id="A0A1H6R4U8"/>
<dbReference type="EMBL" id="FNYH01000002">
    <property type="protein sequence ID" value="SEI46800.1"/>
    <property type="molecule type" value="Genomic_DNA"/>
</dbReference>
<protein>
    <submittedName>
        <fullName evidence="2">Uncharacterized protein</fullName>
    </submittedName>
</protein>
<sequence length="199" mass="21706">MGPQALAWLLLSFPLLGWATSAKDMQTNLFAQGRPALVWPQTAAATQSAQVSSVVQTKTTQQARWQWPKVLGVLGVRDPGQALIYRVLLEDVNTGHKFDLISGQSWQDIYLIRADKTQVVLMQVSSGKIHKIALTSSQQPVGDLLQLRANPMPSVTSTPTKPSTTPTQPMQDEAVLVPLAPNVPEPETKTTKSLLDTLM</sequence>
<reference evidence="3" key="1">
    <citation type="submission" date="2016-10" db="EMBL/GenBank/DDBJ databases">
        <authorList>
            <person name="Varghese N."/>
            <person name="Submissions S."/>
        </authorList>
    </citation>
    <scope>NUCLEOTIDE SEQUENCE [LARGE SCALE GENOMIC DNA]</scope>
    <source>
        <strain evidence="3">DSM 7165</strain>
    </source>
</reference>
<gene>
    <name evidence="2" type="ORF">SAMN05421831_102179</name>
</gene>
<organism evidence="2 3">
    <name type="scientific">Allopseudospirillum japonicum</name>
    <dbReference type="NCBI Taxonomy" id="64971"/>
    <lineage>
        <taxon>Bacteria</taxon>
        <taxon>Pseudomonadati</taxon>
        <taxon>Pseudomonadota</taxon>
        <taxon>Gammaproteobacteria</taxon>
        <taxon>Oceanospirillales</taxon>
        <taxon>Oceanospirillaceae</taxon>
        <taxon>Allopseudospirillum</taxon>
    </lineage>
</organism>
<keyword evidence="1" id="KW-0732">Signal</keyword>
<evidence type="ECO:0000313" key="2">
    <source>
        <dbReference type="EMBL" id="SEI46800.1"/>
    </source>
</evidence>
<proteinExistence type="predicted"/>
<keyword evidence="3" id="KW-1185">Reference proteome</keyword>
<evidence type="ECO:0000256" key="1">
    <source>
        <dbReference type="SAM" id="SignalP"/>
    </source>
</evidence>
<dbReference type="STRING" id="64971.SAMN05421831_102179"/>
<name>A0A1H6R4U8_9GAMM</name>
<evidence type="ECO:0000313" key="3">
    <source>
        <dbReference type="Proteomes" id="UP000242999"/>
    </source>
</evidence>
<accession>A0A1H6R4U8</accession>
<dbReference type="RefSeq" id="WP_093308523.1">
    <property type="nucleotide sequence ID" value="NZ_FNYH01000002.1"/>
</dbReference>
<feature type="chain" id="PRO_5017364589" evidence="1">
    <location>
        <begin position="20"/>
        <end position="199"/>
    </location>
</feature>
<dbReference type="Proteomes" id="UP000242999">
    <property type="component" value="Unassembled WGS sequence"/>
</dbReference>